<protein>
    <submittedName>
        <fullName evidence="6">IclR family transcriptional regulator</fullName>
    </submittedName>
</protein>
<keyword evidence="3" id="KW-0804">Transcription</keyword>
<dbReference type="SUPFAM" id="SSF55781">
    <property type="entry name" value="GAF domain-like"/>
    <property type="match status" value="1"/>
</dbReference>
<organism evidence="6 7">
    <name type="scientific">Gordoniibacillus kamchatkensis</name>
    <dbReference type="NCBI Taxonomy" id="1590651"/>
    <lineage>
        <taxon>Bacteria</taxon>
        <taxon>Bacillati</taxon>
        <taxon>Bacillota</taxon>
        <taxon>Bacilli</taxon>
        <taxon>Bacillales</taxon>
        <taxon>Paenibacillaceae</taxon>
        <taxon>Gordoniibacillus</taxon>
    </lineage>
</organism>
<evidence type="ECO:0000259" key="4">
    <source>
        <dbReference type="PROSITE" id="PS51077"/>
    </source>
</evidence>
<dbReference type="PROSITE" id="PS51077">
    <property type="entry name" value="HTH_ICLR"/>
    <property type="match status" value="1"/>
</dbReference>
<keyword evidence="7" id="KW-1185">Reference proteome</keyword>
<evidence type="ECO:0000256" key="2">
    <source>
        <dbReference type="ARBA" id="ARBA00023125"/>
    </source>
</evidence>
<accession>A0ABR5ANI8</accession>
<dbReference type="InterPro" id="IPR005471">
    <property type="entry name" value="Tscrpt_reg_IclR_N"/>
</dbReference>
<dbReference type="PANTHER" id="PTHR30136:SF24">
    <property type="entry name" value="HTH-TYPE TRANSCRIPTIONAL REPRESSOR ALLR"/>
    <property type="match status" value="1"/>
</dbReference>
<feature type="domain" description="HTH iclR-type" evidence="4">
    <location>
        <begin position="2"/>
        <end position="64"/>
    </location>
</feature>
<name>A0ABR5ANI8_9BACL</name>
<gene>
    <name evidence="6" type="ORF">SD70_00585</name>
</gene>
<keyword evidence="2" id="KW-0238">DNA-binding</keyword>
<dbReference type="SUPFAM" id="SSF46785">
    <property type="entry name" value="Winged helix' DNA-binding domain"/>
    <property type="match status" value="1"/>
</dbReference>
<dbReference type="Gene3D" id="1.10.10.10">
    <property type="entry name" value="Winged helix-like DNA-binding domain superfamily/Winged helix DNA-binding domain"/>
    <property type="match status" value="1"/>
</dbReference>
<dbReference type="Pfam" id="PF09339">
    <property type="entry name" value="HTH_IclR"/>
    <property type="match status" value="1"/>
</dbReference>
<evidence type="ECO:0000313" key="6">
    <source>
        <dbReference type="EMBL" id="KIL42443.1"/>
    </source>
</evidence>
<dbReference type="Proteomes" id="UP000031967">
    <property type="component" value="Unassembled WGS sequence"/>
</dbReference>
<sequence length="253" mass="28383">MLKTLDQSLAVLNKFTREHPSWGVRELASEMEMSHSIVYRILATYHKHGFLEQDKETRKYGLGLRFIEFGAMAGDRLGLAERIRPIMKRLSEATGESVFLTWLDGREGVCLDIYESSQLLKYALAVGSRTPLYAGASNKIIMAYLTQGEQERIIAEGLKAGKPPKSFPGKDKLLAGLQNIRQEGWAYSLGDYSDSVFGIAVPLFNRNSEVTASLTVAGPEYRMPQENVAHTLQLLRSARDEVQQVLQHLLFFA</sequence>
<evidence type="ECO:0000313" key="7">
    <source>
        <dbReference type="Proteomes" id="UP000031967"/>
    </source>
</evidence>
<dbReference type="InterPro" id="IPR029016">
    <property type="entry name" value="GAF-like_dom_sf"/>
</dbReference>
<reference evidence="6 7" key="1">
    <citation type="submission" date="2014-12" db="EMBL/GenBank/DDBJ databases">
        <title>Draft genome sequence of Paenibacillus kamchatkensis strain B-2647.</title>
        <authorList>
            <person name="Karlyshev A.V."/>
            <person name="Kudryashova E.B."/>
        </authorList>
    </citation>
    <scope>NUCLEOTIDE SEQUENCE [LARGE SCALE GENOMIC DNA]</scope>
    <source>
        <strain evidence="6 7">VKM B-2647</strain>
    </source>
</reference>
<evidence type="ECO:0000259" key="5">
    <source>
        <dbReference type="PROSITE" id="PS51078"/>
    </source>
</evidence>
<dbReference type="InterPro" id="IPR014757">
    <property type="entry name" value="Tscrpt_reg_IclR_C"/>
</dbReference>
<proteinExistence type="predicted"/>
<dbReference type="Gene3D" id="3.30.450.40">
    <property type="match status" value="1"/>
</dbReference>
<evidence type="ECO:0000256" key="3">
    <source>
        <dbReference type="ARBA" id="ARBA00023163"/>
    </source>
</evidence>
<dbReference type="EMBL" id="JXAK01000001">
    <property type="protein sequence ID" value="KIL42443.1"/>
    <property type="molecule type" value="Genomic_DNA"/>
</dbReference>
<dbReference type="InterPro" id="IPR050707">
    <property type="entry name" value="HTH_MetabolicPath_Reg"/>
</dbReference>
<feature type="domain" description="IclR-ED" evidence="5">
    <location>
        <begin position="65"/>
        <end position="248"/>
    </location>
</feature>
<dbReference type="InterPro" id="IPR036388">
    <property type="entry name" value="WH-like_DNA-bd_sf"/>
</dbReference>
<dbReference type="SMART" id="SM00346">
    <property type="entry name" value="HTH_ICLR"/>
    <property type="match status" value="1"/>
</dbReference>
<keyword evidence="1" id="KW-0805">Transcription regulation</keyword>
<dbReference type="PROSITE" id="PS51078">
    <property type="entry name" value="ICLR_ED"/>
    <property type="match status" value="1"/>
</dbReference>
<evidence type="ECO:0000256" key="1">
    <source>
        <dbReference type="ARBA" id="ARBA00023015"/>
    </source>
</evidence>
<comment type="caution">
    <text evidence="6">The sequence shown here is derived from an EMBL/GenBank/DDBJ whole genome shotgun (WGS) entry which is preliminary data.</text>
</comment>
<dbReference type="InterPro" id="IPR036390">
    <property type="entry name" value="WH_DNA-bd_sf"/>
</dbReference>
<dbReference type="PANTHER" id="PTHR30136">
    <property type="entry name" value="HELIX-TURN-HELIX TRANSCRIPTIONAL REGULATOR, ICLR FAMILY"/>
    <property type="match status" value="1"/>
</dbReference>
<dbReference type="RefSeq" id="WP_041044761.1">
    <property type="nucleotide sequence ID" value="NZ_JXAK01000001.1"/>
</dbReference>
<dbReference type="Pfam" id="PF01614">
    <property type="entry name" value="IclR_C"/>
    <property type="match status" value="1"/>
</dbReference>